<dbReference type="AlphaFoldDB" id="A0A0V1Q6F1"/>
<evidence type="ECO:0000313" key="4">
    <source>
        <dbReference type="Proteomes" id="UP000054251"/>
    </source>
</evidence>
<dbReference type="EMBL" id="LMYN01000002">
    <property type="protein sequence ID" value="KSA04094.1"/>
    <property type="molecule type" value="Genomic_DNA"/>
</dbReference>
<dbReference type="Pfam" id="PF13279">
    <property type="entry name" value="4HBT_2"/>
    <property type="match status" value="1"/>
</dbReference>
<proteinExistence type="inferred from homology"/>
<dbReference type="RefSeq" id="XP_015470196.1">
    <property type="nucleotide sequence ID" value="XM_015609003.1"/>
</dbReference>
<dbReference type="PANTHER" id="PTHR12475">
    <property type="match status" value="1"/>
</dbReference>
<sequence length="240" mass="28458">MIHTVAKYLLAAFLVSTYKTLPFAYLFRFYYRLAVNLAIPRKRYLLNGKQNTFGITGKTNKLDLFEYTTMKTYVSPLELDMNLHKSNSTYSVDLDIARTNVVTKVFQRFWYKYYDNETKEFKGLSLSNMPYVPVASIQCIFKKELRLYQRYNVKSQIFAWDEKWIFVLSKFVLPGSEKLCSIAITKYVFKKKRRITIKPEEIIRDCGLLNDEVVKVNKRNYEMVKYMSSTEDLEKICDQL</sequence>
<feature type="transmembrane region" description="Helical" evidence="2">
    <location>
        <begin position="6"/>
        <end position="27"/>
    </location>
</feature>
<dbReference type="InterPro" id="IPR029069">
    <property type="entry name" value="HotDog_dom_sf"/>
</dbReference>
<dbReference type="OrthoDB" id="265761at2759"/>
<keyword evidence="4" id="KW-1185">Reference proteome</keyword>
<dbReference type="CDD" id="cd00586">
    <property type="entry name" value="4HBT"/>
    <property type="match status" value="1"/>
</dbReference>
<keyword evidence="2" id="KW-0812">Transmembrane</keyword>
<dbReference type="Gene3D" id="3.10.129.10">
    <property type="entry name" value="Hotdog Thioesterase"/>
    <property type="match status" value="1"/>
</dbReference>
<evidence type="ECO:0008006" key="5">
    <source>
        <dbReference type="Google" id="ProtNLM"/>
    </source>
</evidence>
<reference evidence="3 4" key="1">
    <citation type="submission" date="2015-11" db="EMBL/GenBank/DDBJ databases">
        <title>The genome of Debaryomyces fabryi.</title>
        <authorList>
            <person name="Tafer H."/>
            <person name="Lopandic K."/>
        </authorList>
    </citation>
    <scope>NUCLEOTIDE SEQUENCE [LARGE SCALE GENOMIC DNA]</scope>
    <source>
        <strain evidence="3 4">CBS 789</strain>
    </source>
</reference>
<gene>
    <name evidence="3" type="ORF">AC631_00173</name>
</gene>
<keyword evidence="2" id="KW-0472">Membrane</keyword>
<accession>A0A0V1Q6F1</accession>
<dbReference type="InterPro" id="IPR051490">
    <property type="entry name" value="THEM6_lcsJ_thioesterase"/>
</dbReference>
<dbReference type="Proteomes" id="UP000054251">
    <property type="component" value="Unassembled WGS sequence"/>
</dbReference>
<evidence type="ECO:0000313" key="3">
    <source>
        <dbReference type="EMBL" id="KSA04094.1"/>
    </source>
</evidence>
<dbReference type="SUPFAM" id="SSF54637">
    <property type="entry name" value="Thioesterase/thiol ester dehydrase-isomerase"/>
    <property type="match status" value="1"/>
</dbReference>
<protein>
    <recommendedName>
        <fullName evidence="5">Thioesterase domain-containing protein</fullName>
    </recommendedName>
</protein>
<name>A0A0V1Q6F1_9ASCO</name>
<evidence type="ECO:0000256" key="2">
    <source>
        <dbReference type="SAM" id="Phobius"/>
    </source>
</evidence>
<organism evidence="3 4">
    <name type="scientific">Debaryomyces fabryi</name>
    <dbReference type="NCBI Taxonomy" id="58627"/>
    <lineage>
        <taxon>Eukaryota</taxon>
        <taxon>Fungi</taxon>
        <taxon>Dikarya</taxon>
        <taxon>Ascomycota</taxon>
        <taxon>Saccharomycotina</taxon>
        <taxon>Pichiomycetes</taxon>
        <taxon>Debaryomycetaceae</taxon>
        <taxon>Debaryomyces</taxon>
    </lineage>
</organism>
<dbReference type="PANTHER" id="PTHR12475:SF4">
    <property type="entry name" value="PROTEIN THEM6"/>
    <property type="match status" value="1"/>
</dbReference>
<dbReference type="GeneID" id="26837182"/>
<comment type="similarity">
    <text evidence="1">Belongs to the lcsJ thioesterase family.</text>
</comment>
<comment type="caution">
    <text evidence="3">The sequence shown here is derived from an EMBL/GenBank/DDBJ whole genome shotgun (WGS) entry which is preliminary data.</text>
</comment>
<keyword evidence="2" id="KW-1133">Transmembrane helix</keyword>
<evidence type="ECO:0000256" key="1">
    <source>
        <dbReference type="ARBA" id="ARBA00038476"/>
    </source>
</evidence>